<dbReference type="PANTHER" id="PTHR43373:SF1">
    <property type="entry name" value="NA(+)_H(+) ANTIPORTER SUBUNIT A"/>
    <property type="match status" value="1"/>
</dbReference>
<feature type="transmembrane region" description="Helical" evidence="10">
    <location>
        <begin position="617"/>
        <end position="634"/>
    </location>
</feature>
<evidence type="ECO:0000256" key="9">
    <source>
        <dbReference type="RuleBase" id="RU000320"/>
    </source>
</evidence>
<feature type="transmembrane region" description="Helical" evidence="10">
    <location>
        <begin position="77"/>
        <end position="95"/>
    </location>
</feature>
<feature type="transmembrane region" description="Helical" evidence="10">
    <location>
        <begin position="240"/>
        <end position="256"/>
    </location>
</feature>
<dbReference type="GO" id="GO:0015297">
    <property type="term" value="F:antiporter activity"/>
    <property type="evidence" value="ECO:0007669"/>
    <property type="project" value="UniProtKB-KW"/>
</dbReference>
<feature type="transmembrane region" description="Helical" evidence="10">
    <location>
        <begin position="594"/>
        <end position="610"/>
    </location>
</feature>
<dbReference type="InterPro" id="IPR001750">
    <property type="entry name" value="ND/Mrp_TM"/>
</dbReference>
<feature type="domain" description="NADH:quinone oxidoreductase/Mrp antiporter transmembrane" evidence="11">
    <location>
        <begin position="124"/>
        <end position="413"/>
    </location>
</feature>
<keyword evidence="6 10" id="KW-1133">Transmembrane helix</keyword>
<dbReference type="NCBIfam" id="NF009287">
    <property type="entry name" value="PRK12647.1"/>
    <property type="match status" value="1"/>
</dbReference>
<feature type="domain" description="MrpA C-terminal/MbhD" evidence="13">
    <location>
        <begin position="598"/>
        <end position="661"/>
    </location>
</feature>
<evidence type="ECO:0000256" key="7">
    <source>
        <dbReference type="ARBA" id="ARBA00023065"/>
    </source>
</evidence>
<organism evidence="15 16">
    <name type="scientific">Meiothermus taiwanensis</name>
    <dbReference type="NCBI Taxonomy" id="172827"/>
    <lineage>
        <taxon>Bacteria</taxon>
        <taxon>Thermotogati</taxon>
        <taxon>Deinococcota</taxon>
        <taxon>Deinococci</taxon>
        <taxon>Thermales</taxon>
        <taxon>Thermaceae</taxon>
        <taxon>Meiothermus</taxon>
    </lineage>
</organism>
<dbReference type="PRINTS" id="PR01434">
    <property type="entry name" value="NADHDHGNASE5"/>
</dbReference>
<feature type="transmembrane region" description="Helical" evidence="10">
    <location>
        <begin position="203"/>
        <end position="228"/>
    </location>
</feature>
<evidence type="ECO:0000259" key="11">
    <source>
        <dbReference type="Pfam" id="PF00361"/>
    </source>
</evidence>
<evidence type="ECO:0000313" key="16">
    <source>
        <dbReference type="Proteomes" id="UP000266089"/>
    </source>
</evidence>
<feature type="transmembrane region" description="Helical" evidence="10">
    <location>
        <begin position="107"/>
        <end position="124"/>
    </location>
</feature>
<feature type="transmembrane region" description="Helical" evidence="10">
    <location>
        <begin position="321"/>
        <end position="347"/>
    </location>
</feature>
<dbReference type="Pfam" id="PF20501">
    <property type="entry name" value="MbhE"/>
    <property type="match status" value="1"/>
</dbReference>
<dbReference type="PANTHER" id="PTHR43373">
    <property type="entry name" value="NA(+)/H(+) ANTIPORTER SUBUNIT"/>
    <property type="match status" value="1"/>
</dbReference>
<keyword evidence="4" id="KW-1003">Cell membrane</keyword>
<evidence type="ECO:0000256" key="6">
    <source>
        <dbReference type="ARBA" id="ARBA00022989"/>
    </source>
</evidence>
<dbReference type="Proteomes" id="UP000266089">
    <property type="component" value="Unassembled WGS sequence"/>
</dbReference>
<feature type="transmembrane region" description="Helical" evidence="10">
    <location>
        <begin position="731"/>
        <end position="749"/>
    </location>
</feature>
<comment type="caution">
    <text evidence="15">The sequence shown here is derived from an EMBL/GenBank/DDBJ whole genome shotgun (WGS) entry which is preliminary data.</text>
</comment>
<evidence type="ECO:0000256" key="2">
    <source>
        <dbReference type="ARBA" id="ARBA00022448"/>
    </source>
</evidence>
<dbReference type="AlphaFoldDB" id="A0A399DUH1"/>
<dbReference type="InterPro" id="IPR042106">
    <property type="entry name" value="Nuo/plastoQ_OxRdtase_6_NuoJ"/>
</dbReference>
<evidence type="ECO:0000259" key="14">
    <source>
        <dbReference type="Pfam" id="PF20501"/>
    </source>
</evidence>
<dbReference type="Gene3D" id="1.20.120.1200">
    <property type="entry name" value="NADH-ubiquinone/plastoquinone oxidoreductase chain 6, subunit NuoJ"/>
    <property type="match status" value="1"/>
</dbReference>
<dbReference type="InterPro" id="IPR025383">
    <property type="entry name" value="MrpA_C/MbhD"/>
</dbReference>
<dbReference type="RefSeq" id="WP_119361773.1">
    <property type="nucleotide sequence ID" value="NZ_JBHSXZ010000055.1"/>
</dbReference>
<dbReference type="OrthoDB" id="9807568at2"/>
<evidence type="ECO:0000256" key="5">
    <source>
        <dbReference type="ARBA" id="ARBA00022692"/>
    </source>
</evidence>
<feature type="transmembrane region" description="Helical" evidence="10">
    <location>
        <begin position="446"/>
        <end position="466"/>
    </location>
</feature>
<dbReference type="Pfam" id="PF13244">
    <property type="entry name" value="MbhD"/>
    <property type="match status" value="1"/>
</dbReference>
<protein>
    <submittedName>
        <fullName evidence="15">Na(+)/H(+) antiporter subunit A</fullName>
    </submittedName>
</protein>
<evidence type="ECO:0000256" key="10">
    <source>
        <dbReference type="SAM" id="Phobius"/>
    </source>
</evidence>
<keyword evidence="2" id="KW-0813">Transport</keyword>
<gene>
    <name evidence="15" type="primary">mrpA</name>
    <name evidence="15" type="ORF">Mcate_02402</name>
</gene>
<feature type="transmembrane region" description="Helical" evidence="10">
    <location>
        <begin position="640"/>
        <end position="661"/>
    </location>
</feature>
<dbReference type="GO" id="GO:0006811">
    <property type="term" value="P:monoatomic ion transport"/>
    <property type="evidence" value="ECO:0007669"/>
    <property type="project" value="UniProtKB-KW"/>
</dbReference>
<keyword evidence="5 9" id="KW-0812">Transmembrane</keyword>
<name>A0A399DUH1_9DEIN</name>
<feature type="transmembrane region" description="Helical" evidence="10">
    <location>
        <begin position="673"/>
        <end position="694"/>
    </location>
</feature>
<dbReference type="InterPro" id="IPR046806">
    <property type="entry name" value="MrpA_C/MbhE"/>
</dbReference>
<feature type="transmembrane region" description="Helical" evidence="10">
    <location>
        <begin position="161"/>
        <end position="183"/>
    </location>
</feature>
<keyword evidence="7" id="KW-0406">Ion transport</keyword>
<feature type="transmembrane region" description="Helical" evidence="10">
    <location>
        <begin position="296"/>
        <end position="315"/>
    </location>
</feature>
<dbReference type="GO" id="GO:0005886">
    <property type="term" value="C:plasma membrane"/>
    <property type="evidence" value="ECO:0007669"/>
    <property type="project" value="UniProtKB-SubCell"/>
</dbReference>
<evidence type="ECO:0000259" key="12">
    <source>
        <dbReference type="Pfam" id="PF00662"/>
    </source>
</evidence>
<accession>A0A399DUH1</accession>
<feature type="transmembrane region" description="Helical" evidence="10">
    <location>
        <begin position="494"/>
        <end position="513"/>
    </location>
</feature>
<keyword evidence="8 10" id="KW-0472">Membrane</keyword>
<feature type="transmembrane region" description="Helical" evidence="10">
    <location>
        <begin position="24"/>
        <end position="42"/>
    </location>
</feature>
<feature type="transmembrane region" description="Helical" evidence="10">
    <location>
        <begin position="558"/>
        <end position="582"/>
    </location>
</feature>
<feature type="transmembrane region" description="Helical" evidence="10">
    <location>
        <begin position="268"/>
        <end position="289"/>
    </location>
</feature>
<evidence type="ECO:0000256" key="1">
    <source>
        <dbReference type="ARBA" id="ARBA00004651"/>
    </source>
</evidence>
<reference evidence="15 16" key="1">
    <citation type="submission" date="2018-08" db="EMBL/GenBank/DDBJ databases">
        <title>Meiothermus cateniformans JCM 15151 genome sequencing project.</title>
        <authorList>
            <person name="Da Costa M.S."/>
            <person name="Albuquerque L."/>
            <person name="Raposo P."/>
            <person name="Froufe H.J.C."/>
            <person name="Barroso C.S."/>
            <person name="Egas C."/>
        </authorList>
    </citation>
    <scope>NUCLEOTIDE SEQUENCE [LARGE SCALE GENOMIC DNA]</scope>
    <source>
        <strain evidence="15 16">JCM 15151</strain>
    </source>
</reference>
<feature type="domain" description="MrpA C-terminal/MbhE" evidence="14">
    <location>
        <begin position="671"/>
        <end position="752"/>
    </location>
</feature>
<keyword evidence="3" id="KW-0050">Antiport</keyword>
<evidence type="ECO:0000256" key="4">
    <source>
        <dbReference type="ARBA" id="ARBA00022475"/>
    </source>
</evidence>
<feature type="transmembrane region" description="Helical" evidence="10">
    <location>
        <begin position="403"/>
        <end position="426"/>
    </location>
</feature>
<evidence type="ECO:0000259" key="13">
    <source>
        <dbReference type="Pfam" id="PF13244"/>
    </source>
</evidence>
<dbReference type="EMBL" id="QWKX01000080">
    <property type="protein sequence ID" value="RIH75083.1"/>
    <property type="molecule type" value="Genomic_DNA"/>
</dbReference>
<dbReference type="InterPro" id="IPR050616">
    <property type="entry name" value="CPA3_Na-H_Antiporter_A"/>
</dbReference>
<evidence type="ECO:0000313" key="15">
    <source>
        <dbReference type="EMBL" id="RIH75083.1"/>
    </source>
</evidence>
<dbReference type="InterPro" id="IPR001516">
    <property type="entry name" value="Proton_antipo_N"/>
</dbReference>
<evidence type="ECO:0000256" key="8">
    <source>
        <dbReference type="ARBA" id="ARBA00023136"/>
    </source>
</evidence>
<dbReference type="Pfam" id="PF00361">
    <property type="entry name" value="Proton_antipo_M"/>
    <property type="match status" value="1"/>
</dbReference>
<comment type="subcellular location">
    <subcellularLocation>
        <location evidence="1">Cell membrane</location>
        <topology evidence="1">Multi-pass membrane protein</topology>
    </subcellularLocation>
    <subcellularLocation>
        <location evidence="9">Membrane</location>
        <topology evidence="9">Multi-pass membrane protein</topology>
    </subcellularLocation>
</comment>
<sequence>MVVAIIVAFVGALTAPWLHRWLGHAAGWVLALLPLGLAFYFASLLPEVVGGQTLRHSLAWVPSLGVNFSFYLDGLSLLFALLITGIGTFIVIYSGGYLKGHPDLGRFYLVILLFMASMLGLVLADNIVTLFVMWELTSLTSYLLIGFHHSEFRSRRAATQALLVTAGGGLALLAGLILLALMGGSLEISELLGQGQLLREHPLYLPALILVLLGAFTKSAQFPFHFWLPNAMEAPTPVSAYLHSATMVKAGVYLLARLQPALGGSEVWSSTLMLFGLATLLTGATLTFRHTDLKRLLAYSTVAALGALVFLIGLVPLTDYYAAMGFATFLLAHSLYKGGLFMAAGAVDHEAGTRDITQLGGLFRVMPLTGVAVVLAGLSLAGLPPVLGFIGKEVLYVAALQAAPAWVVGLAVLGFAVGAMLALLLVVPFFRGQPPQKVHEGPPSLWLGPLVLAGLGLLLGLFPGLYNPLADAVASAVKGKTVAYHLKLWPGFNLALLLSLLTVLLGVGFYFLYPRLQAWMAQEPIPGPENAYVALLRGLMRLAAGVERLLQSGSLRAYLAWIFAGLVGLVGLALFRGGALFWPAGASSPRLEQVLLLALMFLGAIGALRLRSHLAMVVVLGLVGAGVALVFLLQNAPDLSITQFLVETLTAILIALVLLQIRSIGPVPRGRWLDKGLALGLGGVVTLLMLGMLAQPFEPHLSQFFAQKSLPEGFGRNIVNVILVDFRGLDTFGEITVVGLAGLGVWALLKRRQREERP</sequence>
<evidence type="ECO:0000256" key="3">
    <source>
        <dbReference type="ARBA" id="ARBA00022449"/>
    </source>
</evidence>
<feature type="transmembrane region" description="Helical" evidence="10">
    <location>
        <begin position="368"/>
        <end position="391"/>
    </location>
</feature>
<dbReference type="Pfam" id="PF00662">
    <property type="entry name" value="Proton_antipo_N"/>
    <property type="match status" value="1"/>
</dbReference>
<proteinExistence type="predicted"/>
<feature type="transmembrane region" description="Helical" evidence="10">
    <location>
        <begin position="130"/>
        <end position="149"/>
    </location>
</feature>
<feature type="domain" description="NADH-Ubiquinone oxidoreductase (complex I) chain 5 N-terminal" evidence="12">
    <location>
        <begin position="63"/>
        <end position="108"/>
    </location>
</feature>